<evidence type="ECO:0000256" key="4">
    <source>
        <dbReference type="ARBA" id="ARBA00022722"/>
    </source>
</evidence>
<keyword evidence="3" id="KW-0645">Protease</keyword>
<keyword evidence="7" id="KW-0255">Endonuclease</keyword>
<feature type="domain" description="Retrovirus-related Pol polyprotein from transposon TNT 1-94-like beta-barrel" evidence="17">
    <location>
        <begin position="1"/>
        <end position="66"/>
    </location>
</feature>
<evidence type="ECO:0000256" key="1">
    <source>
        <dbReference type="ARBA" id="ARBA00002180"/>
    </source>
</evidence>
<dbReference type="EMBL" id="SZYD01000001">
    <property type="protein sequence ID" value="KAD7477148.1"/>
    <property type="molecule type" value="Genomic_DNA"/>
</dbReference>
<dbReference type="PANTHER" id="PTHR42648:SF11">
    <property type="entry name" value="TRANSPOSON TY4-P GAG-POL POLYPROTEIN"/>
    <property type="match status" value="1"/>
</dbReference>
<keyword evidence="8" id="KW-0378">Hydrolase</keyword>
<keyword evidence="13" id="KW-0548">Nucleotidyltransferase</keyword>
<evidence type="ECO:0000256" key="2">
    <source>
        <dbReference type="ARBA" id="ARBA00022612"/>
    </source>
</evidence>
<keyword evidence="14" id="KW-0917">Virion maturation</keyword>
<keyword evidence="2" id="KW-1188">Viral release from host cell</keyword>
<dbReference type="Pfam" id="PF22936">
    <property type="entry name" value="Pol_BBD"/>
    <property type="match status" value="1"/>
</dbReference>
<keyword evidence="12" id="KW-0695">RNA-directed DNA polymerase</keyword>
<evidence type="ECO:0000256" key="11">
    <source>
        <dbReference type="ARBA" id="ARBA00022908"/>
    </source>
</evidence>
<evidence type="ECO:0000256" key="8">
    <source>
        <dbReference type="ARBA" id="ARBA00022801"/>
    </source>
</evidence>
<keyword evidence="15" id="KW-0233">DNA recombination</keyword>
<dbReference type="InterPro" id="IPR057670">
    <property type="entry name" value="SH3_retrovirus"/>
</dbReference>
<feature type="domain" description="Retroviral polymerase SH3-like" evidence="18">
    <location>
        <begin position="259"/>
        <end position="317"/>
    </location>
</feature>
<evidence type="ECO:0000313" key="20">
    <source>
        <dbReference type="Proteomes" id="UP000326396"/>
    </source>
</evidence>
<evidence type="ECO:0000256" key="7">
    <source>
        <dbReference type="ARBA" id="ARBA00022759"/>
    </source>
</evidence>
<dbReference type="GO" id="GO:0003964">
    <property type="term" value="F:RNA-directed DNA polymerase activity"/>
    <property type="evidence" value="ECO:0007669"/>
    <property type="project" value="UniProtKB-KW"/>
</dbReference>
<keyword evidence="10" id="KW-0460">Magnesium</keyword>
<keyword evidence="13" id="KW-0239">DNA-directed DNA polymerase</keyword>
<dbReference type="GO" id="GO:0046872">
    <property type="term" value="F:metal ion binding"/>
    <property type="evidence" value="ECO:0007669"/>
    <property type="project" value="UniProtKB-KW"/>
</dbReference>
<comment type="caution">
    <text evidence="19">The sequence shown here is derived from an EMBL/GenBank/DDBJ whole genome shotgun (WGS) entry which is preliminary data.</text>
</comment>
<evidence type="ECO:0000256" key="10">
    <source>
        <dbReference type="ARBA" id="ARBA00022842"/>
    </source>
</evidence>
<keyword evidence="13" id="KW-0808">Transferase</keyword>
<dbReference type="Pfam" id="PF13976">
    <property type="entry name" value="gag_pre-integrs"/>
    <property type="match status" value="1"/>
</dbReference>
<dbReference type="GO" id="GO:0003887">
    <property type="term" value="F:DNA-directed DNA polymerase activity"/>
    <property type="evidence" value="ECO:0007669"/>
    <property type="project" value="UniProtKB-KW"/>
</dbReference>
<dbReference type="GO" id="GO:0006508">
    <property type="term" value="P:proteolysis"/>
    <property type="evidence" value="ECO:0007669"/>
    <property type="project" value="UniProtKB-KW"/>
</dbReference>
<keyword evidence="5" id="KW-0479">Metal-binding</keyword>
<keyword evidence="6" id="KW-0547">Nucleotide-binding</keyword>
<protein>
    <submittedName>
        <fullName evidence="19">Uncharacterized protein</fullName>
    </submittedName>
</protein>
<comment type="function">
    <text evidence="1">The aspartyl protease (PR) mediates the proteolytic cleavages of the Gag and Gag-Pol polyproteins after assembly of the VLP.</text>
</comment>
<evidence type="ECO:0000259" key="16">
    <source>
        <dbReference type="Pfam" id="PF13976"/>
    </source>
</evidence>
<dbReference type="AlphaFoldDB" id="A0A5N6PZQ5"/>
<evidence type="ECO:0000256" key="6">
    <source>
        <dbReference type="ARBA" id="ARBA00022741"/>
    </source>
</evidence>
<evidence type="ECO:0000256" key="15">
    <source>
        <dbReference type="ARBA" id="ARBA00023172"/>
    </source>
</evidence>
<dbReference type="OrthoDB" id="1751476at2759"/>
<dbReference type="GO" id="GO:0004519">
    <property type="term" value="F:endonuclease activity"/>
    <property type="evidence" value="ECO:0007669"/>
    <property type="project" value="UniProtKB-KW"/>
</dbReference>
<dbReference type="GO" id="GO:0005524">
    <property type="term" value="F:ATP binding"/>
    <property type="evidence" value="ECO:0007669"/>
    <property type="project" value="UniProtKB-KW"/>
</dbReference>
<proteinExistence type="predicted"/>
<evidence type="ECO:0000259" key="17">
    <source>
        <dbReference type="Pfam" id="PF22936"/>
    </source>
</evidence>
<feature type="domain" description="GAG-pre-integrase" evidence="16">
    <location>
        <begin position="104"/>
        <end position="153"/>
    </location>
</feature>
<accession>A0A5N6PZQ5</accession>
<keyword evidence="9" id="KW-0067">ATP-binding</keyword>
<dbReference type="InterPro" id="IPR025724">
    <property type="entry name" value="GAG-pre-integrase_dom"/>
</dbReference>
<dbReference type="GO" id="GO:0015074">
    <property type="term" value="P:DNA integration"/>
    <property type="evidence" value="ECO:0007669"/>
    <property type="project" value="UniProtKB-KW"/>
</dbReference>
<evidence type="ECO:0000256" key="3">
    <source>
        <dbReference type="ARBA" id="ARBA00022670"/>
    </source>
</evidence>
<dbReference type="InterPro" id="IPR012337">
    <property type="entry name" value="RNaseH-like_sf"/>
</dbReference>
<sequence length="409" mass="46302">MTGCKSILNSFIPKNGGSVSFGNNAKGWIVGSGSVLSGKLHFKDVSLVENLKFNLLSVSQLAYKDYISFFTKDNCKILSPETNSKKKVLIDQHTLLMAKISGNVYVVDMTTDSQTSTPTCLIAQASSSETTLWHRRFSHLNHQTLHKLSTLSLTFFLFNKDETVDKIVTQLERQLGLPVKVLRSDNGTKFKNHVLDEFCTSKRILRQYSVPRTPAQNELWKEIIVHLLRVHIVKRHNKTAYEVFHKIKPLISFFRFFGCPCFILDTKDSLSKFAAKVDSGYFVGYSQTFKSYRAFNLRTRIIEESIDVKFNESASTSSFPSTHDDLFDLESFTYTPPASSMSPSSESCQTSEDLSSLEKCSVSHFFSSIPSHTVNHQDQNEHPIHPDNDVATTQLHQYQMDCECLAIKC</sequence>
<dbReference type="InterPro" id="IPR036397">
    <property type="entry name" value="RNaseH_sf"/>
</dbReference>
<dbReference type="InterPro" id="IPR054722">
    <property type="entry name" value="PolX-like_BBD"/>
</dbReference>
<evidence type="ECO:0000256" key="5">
    <source>
        <dbReference type="ARBA" id="ARBA00022723"/>
    </source>
</evidence>
<evidence type="ECO:0000256" key="9">
    <source>
        <dbReference type="ARBA" id="ARBA00022840"/>
    </source>
</evidence>
<dbReference type="Pfam" id="PF25597">
    <property type="entry name" value="SH3_retrovirus"/>
    <property type="match status" value="1"/>
</dbReference>
<dbReference type="GO" id="GO:0003676">
    <property type="term" value="F:nucleic acid binding"/>
    <property type="evidence" value="ECO:0007669"/>
    <property type="project" value="InterPro"/>
</dbReference>
<organism evidence="19 20">
    <name type="scientific">Mikania micrantha</name>
    <name type="common">bitter vine</name>
    <dbReference type="NCBI Taxonomy" id="192012"/>
    <lineage>
        <taxon>Eukaryota</taxon>
        <taxon>Viridiplantae</taxon>
        <taxon>Streptophyta</taxon>
        <taxon>Embryophyta</taxon>
        <taxon>Tracheophyta</taxon>
        <taxon>Spermatophyta</taxon>
        <taxon>Magnoliopsida</taxon>
        <taxon>eudicotyledons</taxon>
        <taxon>Gunneridae</taxon>
        <taxon>Pentapetalae</taxon>
        <taxon>asterids</taxon>
        <taxon>campanulids</taxon>
        <taxon>Asterales</taxon>
        <taxon>Asteraceae</taxon>
        <taxon>Asteroideae</taxon>
        <taxon>Heliantheae alliance</taxon>
        <taxon>Eupatorieae</taxon>
        <taxon>Mikania</taxon>
    </lineage>
</organism>
<evidence type="ECO:0000256" key="14">
    <source>
        <dbReference type="ARBA" id="ARBA00023113"/>
    </source>
</evidence>
<dbReference type="SUPFAM" id="SSF53098">
    <property type="entry name" value="Ribonuclease H-like"/>
    <property type="match status" value="1"/>
</dbReference>
<evidence type="ECO:0000256" key="13">
    <source>
        <dbReference type="ARBA" id="ARBA00022932"/>
    </source>
</evidence>
<dbReference type="Proteomes" id="UP000326396">
    <property type="component" value="Linkage Group LG1"/>
</dbReference>
<dbReference type="PANTHER" id="PTHR42648">
    <property type="entry name" value="TRANSPOSASE, PUTATIVE-RELATED"/>
    <property type="match status" value="1"/>
</dbReference>
<name>A0A5N6PZQ5_9ASTR</name>
<evidence type="ECO:0000259" key="18">
    <source>
        <dbReference type="Pfam" id="PF25597"/>
    </source>
</evidence>
<dbReference type="InterPro" id="IPR039537">
    <property type="entry name" value="Retrotran_Ty1/copia-like"/>
</dbReference>
<reference evidence="19 20" key="1">
    <citation type="submission" date="2019-05" db="EMBL/GenBank/DDBJ databases">
        <title>Mikania micrantha, genome provides insights into the molecular mechanism of rapid growth.</title>
        <authorList>
            <person name="Liu B."/>
        </authorList>
    </citation>
    <scope>NUCLEOTIDE SEQUENCE [LARGE SCALE GENOMIC DNA]</scope>
    <source>
        <strain evidence="19">NLD-2019</strain>
        <tissue evidence="19">Leaf</tissue>
    </source>
</reference>
<keyword evidence="4" id="KW-0540">Nuclease</keyword>
<evidence type="ECO:0000256" key="12">
    <source>
        <dbReference type="ARBA" id="ARBA00022918"/>
    </source>
</evidence>
<dbReference type="GO" id="GO:0006310">
    <property type="term" value="P:DNA recombination"/>
    <property type="evidence" value="ECO:0007669"/>
    <property type="project" value="UniProtKB-KW"/>
</dbReference>
<dbReference type="Gene3D" id="3.30.420.10">
    <property type="entry name" value="Ribonuclease H-like superfamily/Ribonuclease H"/>
    <property type="match status" value="1"/>
</dbReference>
<keyword evidence="11" id="KW-0229">DNA integration</keyword>
<gene>
    <name evidence="19" type="ORF">E3N88_00284</name>
</gene>
<evidence type="ECO:0000313" key="19">
    <source>
        <dbReference type="EMBL" id="KAD7477148.1"/>
    </source>
</evidence>
<keyword evidence="20" id="KW-1185">Reference proteome</keyword>
<dbReference type="GO" id="GO:0008233">
    <property type="term" value="F:peptidase activity"/>
    <property type="evidence" value="ECO:0007669"/>
    <property type="project" value="UniProtKB-KW"/>
</dbReference>